<proteinExistence type="predicted"/>
<dbReference type="Pfam" id="PF23455">
    <property type="entry name" value="DUF7129"/>
    <property type="match status" value="1"/>
</dbReference>
<dbReference type="AlphaFoldDB" id="M0MG39"/>
<dbReference type="RefSeq" id="WP_006077560.1">
    <property type="nucleotide sequence ID" value="NZ_AOMD01000021.1"/>
</dbReference>
<dbReference type="InterPro" id="IPR055553">
    <property type="entry name" value="DUF7129"/>
</dbReference>
<accession>M0MG39</accession>
<protein>
    <recommendedName>
        <fullName evidence="1">DUF7129 domain-containing protein</fullName>
    </recommendedName>
</protein>
<keyword evidence="3" id="KW-1185">Reference proteome</keyword>
<dbReference type="InParanoid" id="M0MG39"/>
<feature type="domain" description="DUF7129" evidence="1">
    <location>
        <begin position="3"/>
        <end position="47"/>
    </location>
</feature>
<organism evidence="2 3">
    <name type="scientific">Halococcus saccharolyticus DSM 5350</name>
    <dbReference type="NCBI Taxonomy" id="1227455"/>
    <lineage>
        <taxon>Archaea</taxon>
        <taxon>Methanobacteriati</taxon>
        <taxon>Methanobacteriota</taxon>
        <taxon>Stenosarchaea group</taxon>
        <taxon>Halobacteria</taxon>
        <taxon>Halobacteriales</taxon>
        <taxon>Halococcaceae</taxon>
        <taxon>Halococcus</taxon>
    </lineage>
</organism>
<evidence type="ECO:0000313" key="2">
    <source>
        <dbReference type="EMBL" id="EMA44692.1"/>
    </source>
</evidence>
<comment type="caution">
    <text evidence="2">The sequence shown here is derived from an EMBL/GenBank/DDBJ whole genome shotgun (WGS) entry which is preliminary data.</text>
</comment>
<name>M0MG39_9EURY</name>
<dbReference type="Proteomes" id="UP000011669">
    <property type="component" value="Unassembled WGS sequence"/>
</dbReference>
<evidence type="ECO:0000313" key="3">
    <source>
        <dbReference type="Proteomes" id="UP000011669"/>
    </source>
</evidence>
<dbReference type="PATRIC" id="fig|1227455.4.peg.1748"/>
<dbReference type="OrthoDB" id="280213at2157"/>
<dbReference type="NCBIfam" id="NF033497">
    <property type="entry name" value="rubre_like_arch"/>
    <property type="match status" value="1"/>
</dbReference>
<evidence type="ECO:0000259" key="1">
    <source>
        <dbReference type="Pfam" id="PF23455"/>
    </source>
</evidence>
<gene>
    <name evidence="2" type="ORF">C449_08544</name>
</gene>
<reference evidence="2 3" key="1">
    <citation type="journal article" date="2014" name="PLoS Genet.">
        <title>Phylogenetically driven sequencing of extremely halophilic archaea reveals strategies for static and dynamic osmo-response.</title>
        <authorList>
            <person name="Becker E.A."/>
            <person name="Seitzer P.M."/>
            <person name="Tritt A."/>
            <person name="Larsen D."/>
            <person name="Krusor M."/>
            <person name="Yao A.I."/>
            <person name="Wu D."/>
            <person name="Madern D."/>
            <person name="Eisen J.A."/>
            <person name="Darling A.E."/>
            <person name="Facciotti M.T."/>
        </authorList>
    </citation>
    <scope>NUCLEOTIDE SEQUENCE [LARGE SCALE GENOMIC DNA]</scope>
    <source>
        <strain evidence="2 3">DSM 5350</strain>
    </source>
</reference>
<dbReference type="EMBL" id="AOMD01000021">
    <property type="protein sequence ID" value="EMA44692.1"/>
    <property type="molecule type" value="Genomic_DNA"/>
</dbReference>
<sequence>MVRTDPYRPEESYHECMDCHNRVAGNEESGPCPECGGPLQNLAVSRE</sequence>